<comment type="catalytic activity">
    <reaction evidence="1">
        <text>[(1-&gt;6)-alpha-D-glucosyl](n) + sucrose = [(1-&gt;6)-alpha-D-glucosyl](n+1) + D-fructose</text>
        <dbReference type="Rhea" id="RHEA:18825"/>
        <dbReference type="Rhea" id="RHEA-COMP:11144"/>
        <dbReference type="Rhea" id="RHEA-COMP:11145"/>
        <dbReference type="ChEBI" id="CHEBI:17992"/>
        <dbReference type="ChEBI" id="CHEBI:18269"/>
        <dbReference type="ChEBI" id="CHEBI:37721"/>
        <dbReference type="EC" id="2.4.1.5"/>
    </reaction>
</comment>
<keyword evidence="6 13" id="KW-0808">Transferase</keyword>
<protein>
    <recommendedName>
        <fullName evidence="4">dextransucrase</fullName>
        <ecNumber evidence="4">2.4.1.5</ecNumber>
    </recommendedName>
    <alternativeName>
        <fullName evidence="8">Dextransucrase</fullName>
    </alternativeName>
    <alternativeName>
        <fullName evidence="9">Sucrose 6-glucosyltransferase</fullName>
    </alternativeName>
</protein>
<dbReference type="InterPro" id="IPR017853">
    <property type="entry name" value="GH"/>
</dbReference>
<evidence type="ECO:0000256" key="10">
    <source>
        <dbReference type="PROSITE-ProRule" id="PRU00591"/>
    </source>
</evidence>
<sequence length="1484" mass="165125">MMATGSNLITAQADDLNQEGTAAQSVSPSTAAANQSESSAQSTEQSATQAATDGEASTVSTAVTTITPHYVQQAGKWLYMGSDGEFVKGPQTIDGNLQFFDEQGIQIKGSFETVDGSSYYFDSQSGNAVTGFKIINNDLHYFEEDGKETVNNYATDKQGNIFYFDENGQMATGVKTIQGQSYYFDQDGHMRKGYSGVFDNQVLYFDKTTGALANTNVSSIKEGLTAQNDDFTAHNAVYSTKSESFTNIDGYLTAEAWYRPADILENGTDWRASRADEFRPILTTWWPDKQTEVNYLNYMKTQGFITNDQDFKLSDDQLLLNHAAQSVQGEIEKKISQQGSTDWLKTLLQTFINQQPSWNGESEDPGSDHLQGGALTFVNSPLTPDSNSNFRLLNRTPTNQTGTPQYDTDASLGGFELLLANDVDNSNPVVQAEQLNWLYYLLNFGSITADDPNANFDGIRIDAVDNVDADLLQIAAAYFKDAFKSGSNDQTTNQHLSILEDWSHNDPEYMKAQGYPQLTMDDYMHTQLIWSLTKPDNIRGTMQRFMDYYLVNRANDSTNNEAVANYSFVRAHDSEVQTVIAQIISDLYPNSGSGLIPTTDQLQAAFEVYNADMKSDVKKYTQYNIPSAYAMLLTNKDTVPRVYYGDMYTDDGDYMANKSPYFDAISTLLKARVKYAAGGQSMAVDKNDILTSVRFGQNAMLASDSGDNQTRQEGIGVIVSNNSHLKLAENDQVVLHMGAAHKNQAFRALLLTIESGLENFDTDLQAPVKYTDANGDLIFTAAELAGYLNPEVSGYLSAWVPVGAADNQDARTAADSATSTDGNVFHSNAALDSNVIFEGFSNFQSIPTAEQHDDFTNVKIAENAGLFKDWGITSFQLAPQYRSSTDSTFLDSIIQNGYAFTDRYDLGFDTPTKYGDVDDLRAAIKALHANNIQVMADWVPDQIYNLQNPEIITVNRTDSYGQPIAGSDLQNDLYLAYTNGGGQYQTKFGGAFLEKLQQLYPDLFTKTQISTGQTIDPSQKITEWSAKYFNGSNIQGRGAYYVLRDSGTDQYFKVISNDENEAFLPKQLTNQPGETGFSQDDQGIIFFSTSGYQAKNAFVQGDDGNYYYFDNTGHMVTGPQTINGRHYLFFPNGVEAQNVFVQNDRGETYYYDQRGRQVANQYVTDTNGNSFRFDENGIMLANQLAQVDGHWQFFKSSGVQAKDAFILGSDGKLRYFESGNGNMAVNEFKGSENGRYYYFGADGQAVSGLQTINGRQLYFDDHGQQMKDAFYTNQSGQRFYFNALTGDLVKGNFIYTSASSSFTPDNDSSDSYQGDSHLWYYADSQGQIVTGFQTINGHLQYFDDISGQMITNRFMRRADGNWIYLDENGEAVRGMRVINGLTNYFRDDFTQVKDGFAQDPNSGERHYFNGTNGAMVTNDYFSPDQIHWYYADDSGQPVTGFQTIKGQVQYFDQDGIQLKGGSQTDPVTKQTYYFDDKFGNGQIL</sequence>
<dbReference type="Gene3D" id="3.20.20.470">
    <property type="entry name" value="Glucansucrase"/>
    <property type="match status" value="1"/>
</dbReference>
<dbReference type="eggNOG" id="COG0366">
    <property type="taxonomic scope" value="Bacteria"/>
</dbReference>
<dbReference type="Pfam" id="PF19127">
    <property type="entry name" value="Choline_bind_3"/>
    <property type="match status" value="7"/>
</dbReference>
<dbReference type="STRING" id="336988.NT96_01160"/>
<dbReference type="InterPro" id="IPR027636">
    <property type="entry name" value="Glucan-bd_rpt"/>
</dbReference>
<evidence type="ECO:0000256" key="5">
    <source>
        <dbReference type="ARBA" id="ARBA00022676"/>
    </source>
</evidence>
<feature type="compositionally biased region" description="Polar residues" evidence="11">
    <location>
        <begin position="18"/>
        <end position="28"/>
    </location>
</feature>
<evidence type="ECO:0000256" key="1">
    <source>
        <dbReference type="ARBA" id="ARBA00001152"/>
    </source>
</evidence>
<dbReference type="Pfam" id="PF02324">
    <property type="entry name" value="Glyco_hydro_70"/>
    <property type="match status" value="1"/>
</dbReference>
<dbReference type="Gene3D" id="2.30.30.420">
    <property type="entry name" value="glucansucrase"/>
    <property type="match status" value="1"/>
</dbReference>
<evidence type="ECO:0000256" key="3">
    <source>
        <dbReference type="ARBA" id="ARBA00009247"/>
    </source>
</evidence>
<dbReference type="EC" id="2.4.1.5" evidence="4"/>
<proteinExistence type="inferred from homology"/>
<dbReference type="eggNOG" id="COG5263">
    <property type="taxonomic scope" value="Bacteria"/>
</dbReference>
<dbReference type="GO" id="GO:0047849">
    <property type="term" value="F:dextransucrase activity"/>
    <property type="evidence" value="ECO:0007669"/>
    <property type="project" value="UniProtKB-EC"/>
</dbReference>
<name>G9WG05_9LACO</name>
<comment type="function">
    <text evidence="2">Production of extracellular glucans, that are thought to play a key role in the development of the dental plaque because of their ability to adhere to smooth surfaces and mediate the aggregation of bacterial cells and food debris.</text>
</comment>
<keyword evidence="7" id="KW-0677">Repeat</keyword>
<keyword evidence="5" id="KW-0328">Glycosyltransferase</keyword>
<dbReference type="GO" id="GO:0046527">
    <property type="term" value="F:glucosyltransferase activity"/>
    <property type="evidence" value="ECO:0007669"/>
    <property type="project" value="InterPro"/>
</dbReference>
<evidence type="ECO:0000256" key="6">
    <source>
        <dbReference type="ARBA" id="ARBA00022679"/>
    </source>
</evidence>
<reference evidence="13 14" key="1">
    <citation type="journal article" date="2012" name="PLoS ONE">
        <title>Functional divergence in the genus oenococcus as predicted by genome sequencing of the newly-described species, Oenococcus kitaharae.</title>
        <authorList>
            <person name="Borneman A.R."/>
            <person name="McCarthy J.M."/>
            <person name="Chambers P.J."/>
            <person name="Bartowsky E.J."/>
        </authorList>
    </citation>
    <scope>NUCLEOTIDE SEQUENCE [LARGE SCALE GENOMIC DNA]</scope>
    <source>
        <strain evidence="14">DSM17330</strain>
    </source>
</reference>
<dbReference type="SUPFAM" id="SSF51445">
    <property type="entry name" value="(Trans)glycosidases"/>
    <property type="match status" value="2"/>
</dbReference>
<evidence type="ECO:0000256" key="8">
    <source>
        <dbReference type="ARBA" id="ARBA00029911"/>
    </source>
</evidence>
<evidence type="ECO:0000256" key="2">
    <source>
        <dbReference type="ARBA" id="ARBA00003243"/>
    </source>
</evidence>
<dbReference type="PROSITE" id="PS51170">
    <property type="entry name" value="CW"/>
    <property type="match status" value="2"/>
</dbReference>
<feature type="region of interest" description="Disordered" evidence="11">
    <location>
        <begin position="1"/>
        <end position="56"/>
    </location>
</feature>
<comment type="similarity">
    <text evidence="3">Belongs to the glycosyl hydrolase 70 family.</text>
</comment>
<dbReference type="InterPro" id="IPR018337">
    <property type="entry name" value="Cell_wall/Cho-bd_repeat"/>
</dbReference>
<feature type="compositionally biased region" description="Low complexity" evidence="11">
    <location>
        <begin position="29"/>
        <end position="56"/>
    </location>
</feature>
<evidence type="ECO:0000256" key="9">
    <source>
        <dbReference type="ARBA" id="ARBA00032238"/>
    </source>
</evidence>
<dbReference type="Proteomes" id="UP000004959">
    <property type="component" value="Chromosome"/>
</dbReference>
<dbReference type="Pfam" id="PF01473">
    <property type="entry name" value="Choline_bind_1"/>
    <property type="match status" value="2"/>
</dbReference>
<keyword evidence="14" id="KW-1185">Reference proteome</keyword>
<evidence type="ECO:0000256" key="7">
    <source>
        <dbReference type="ARBA" id="ARBA00022737"/>
    </source>
</evidence>
<evidence type="ECO:0000256" key="11">
    <source>
        <dbReference type="SAM" id="MobiDB-lite"/>
    </source>
</evidence>
<feature type="compositionally biased region" description="Polar residues" evidence="11">
    <location>
        <begin position="1"/>
        <end position="10"/>
    </location>
</feature>
<dbReference type="Gene3D" id="2.10.270.10">
    <property type="entry name" value="Cholin Binding"/>
    <property type="match status" value="6"/>
</dbReference>
<dbReference type="EMBL" id="AFVZ01000001">
    <property type="protein sequence ID" value="EHN59583.1"/>
    <property type="molecule type" value="Genomic_DNA"/>
</dbReference>
<feature type="repeat" description="Cell wall-binding" evidence="10">
    <location>
        <begin position="1095"/>
        <end position="1115"/>
    </location>
</feature>
<evidence type="ECO:0000259" key="12">
    <source>
        <dbReference type="Pfam" id="PF02324"/>
    </source>
</evidence>
<accession>G9WG05</accession>
<dbReference type="HOGENOM" id="CLU_001623_1_0_9"/>
<gene>
    <name evidence="13" type="ORF">OKIT_1502</name>
</gene>
<dbReference type="NCBIfam" id="TIGR04035">
    <property type="entry name" value="glucan_65_rpt"/>
    <property type="match status" value="5"/>
</dbReference>
<dbReference type="PATRIC" id="fig|1045004.4.peg.1476"/>
<feature type="repeat" description="Cell wall-binding" evidence="10">
    <location>
        <begin position="171"/>
        <end position="190"/>
    </location>
</feature>
<dbReference type="SUPFAM" id="SSF69360">
    <property type="entry name" value="Cell wall binding repeat"/>
    <property type="match status" value="3"/>
</dbReference>
<feature type="domain" description="Glycoside hydrolase family 70 catalytic" evidence="12">
    <location>
        <begin position="282"/>
        <end position="1081"/>
    </location>
</feature>
<dbReference type="PANTHER" id="PTHR43447">
    <property type="entry name" value="ALPHA-AMYLASE"/>
    <property type="match status" value="1"/>
</dbReference>
<evidence type="ECO:0000313" key="13">
    <source>
        <dbReference type="EMBL" id="EHN59583.1"/>
    </source>
</evidence>
<dbReference type="InterPro" id="IPR003318">
    <property type="entry name" value="Glyco_hydro70cat"/>
</dbReference>
<evidence type="ECO:0000256" key="4">
    <source>
        <dbReference type="ARBA" id="ARBA00012592"/>
    </source>
</evidence>
<organism evidence="13 14">
    <name type="scientific">Oenococcus kitaharae DSM 17330</name>
    <dbReference type="NCBI Taxonomy" id="1045004"/>
    <lineage>
        <taxon>Bacteria</taxon>
        <taxon>Bacillati</taxon>
        <taxon>Bacillota</taxon>
        <taxon>Bacilli</taxon>
        <taxon>Lactobacillales</taxon>
        <taxon>Lactobacillaceae</taxon>
        <taxon>Oenococcus</taxon>
    </lineage>
</organism>
<evidence type="ECO:0000313" key="14">
    <source>
        <dbReference type="Proteomes" id="UP000004959"/>
    </source>
</evidence>
<dbReference type="GO" id="GO:0009250">
    <property type="term" value="P:glucan biosynthetic process"/>
    <property type="evidence" value="ECO:0007669"/>
    <property type="project" value="InterPro"/>
</dbReference>
<comment type="caution">
    <text evidence="13">The sequence shown here is derived from an EMBL/GenBank/DDBJ whole genome shotgun (WGS) entry which is preliminary data.</text>
</comment>